<evidence type="ECO:0000313" key="6">
    <source>
        <dbReference type="Proteomes" id="UP000286716"/>
    </source>
</evidence>
<feature type="transmembrane region" description="Helical" evidence="4">
    <location>
        <begin position="87"/>
        <end position="108"/>
    </location>
</feature>
<evidence type="ECO:0000313" key="5">
    <source>
        <dbReference type="EMBL" id="RSM50814.1"/>
    </source>
</evidence>
<dbReference type="PANTHER" id="PTHR24421">
    <property type="entry name" value="NITRATE/NITRITE SENSOR PROTEIN NARX-RELATED"/>
    <property type="match status" value="1"/>
</dbReference>
<evidence type="ECO:0000256" key="1">
    <source>
        <dbReference type="ARBA" id="ARBA00022679"/>
    </source>
</evidence>
<dbReference type="InterPro" id="IPR036890">
    <property type="entry name" value="HATPase_C_sf"/>
</dbReference>
<dbReference type="GO" id="GO:0000160">
    <property type="term" value="P:phosphorelay signal transduction system"/>
    <property type="evidence" value="ECO:0007669"/>
    <property type="project" value="UniProtKB-KW"/>
</dbReference>
<dbReference type="AlphaFoldDB" id="A0A428X647"/>
<organism evidence="5 6">
    <name type="scientific">Amycolatopsis balhimycina DSM 5908</name>
    <dbReference type="NCBI Taxonomy" id="1081091"/>
    <lineage>
        <taxon>Bacteria</taxon>
        <taxon>Bacillati</taxon>
        <taxon>Actinomycetota</taxon>
        <taxon>Actinomycetes</taxon>
        <taxon>Pseudonocardiales</taxon>
        <taxon>Pseudonocardiaceae</taxon>
        <taxon>Amycolatopsis</taxon>
    </lineage>
</organism>
<keyword evidence="4" id="KW-1133">Transmembrane helix</keyword>
<dbReference type="Proteomes" id="UP000286716">
    <property type="component" value="Unassembled WGS sequence"/>
</dbReference>
<gene>
    <name evidence="5" type="ORF">DMA12_01320</name>
</gene>
<keyword evidence="2" id="KW-0418">Kinase</keyword>
<evidence type="ECO:0000256" key="3">
    <source>
        <dbReference type="ARBA" id="ARBA00023012"/>
    </source>
</evidence>
<keyword evidence="4" id="KW-0812">Transmembrane</keyword>
<feature type="transmembrane region" description="Helical" evidence="4">
    <location>
        <begin position="26"/>
        <end position="48"/>
    </location>
</feature>
<keyword evidence="5" id="KW-0067">ATP-binding</keyword>
<evidence type="ECO:0000256" key="4">
    <source>
        <dbReference type="SAM" id="Phobius"/>
    </source>
</evidence>
<keyword evidence="3" id="KW-0902">Two-component regulatory system</keyword>
<comment type="caution">
    <text evidence="5">The sequence shown here is derived from an EMBL/GenBank/DDBJ whole genome shotgun (WGS) entry which is preliminary data.</text>
</comment>
<name>A0A428X647_AMYBA</name>
<keyword evidence="5" id="KW-0547">Nucleotide-binding</keyword>
<sequence>MSSTQPAVAEAEVAGAAGLDRQVRGIVAAVVVLSRLATLAMVALSVAGGVQSHAYTRVPLAIVVYGVLAGWSAVLITLVLRRAAVPGAVLVADVTITVAAMIVLPLAVDSPIFSNVSNSYLEPITVSVAVAVALISGSARGTAAGCTALAVAYVVGQPPLSDGGGDVTSLVSTIGWQVGTATCCLVFIQRLWRAVHHVDIATTQVITARERLAAQRAYTEERTRHFREQVRRYRALHDGPLRVLTMIAGPGPAAHPDPTVRRQCAVSVTTLRGAAPDETGGTLTDLSLALMKAGGDSAALGLRVEYHFANLPDDLPTAVVTALCLASAEALSNAAAHAGTARVRLTAMASGDGGAGGPVVTVAIVDQGKGFDPATTDLGYGIRHSIIERMTEIGAAATVDSHPGEGTRIDLRWPA</sequence>
<dbReference type="GO" id="GO:0016301">
    <property type="term" value="F:kinase activity"/>
    <property type="evidence" value="ECO:0007669"/>
    <property type="project" value="UniProtKB-KW"/>
</dbReference>
<dbReference type="RefSeq" id="WP_020646392.1">
    <property type="nucleotide sequence ID" value="NZ_QHHU01000001.1"/>
</dbReference>
<dbReference type="InterPro" id="IPR050482">
    <property type="entry name" value="Sensor_HK_TwoCompSys"/>
</dbReference>
<reference evidence="5 6" key="1">
    <citation type="submission" date="2018-05" db="EMBL/GenBank/DDBJ databases">
        <title>Evolution of GPA BGCs.</title>
        <authorList>
            <person name="Waglechner N."/>
            <person name="Wright G.D."/>
        </authorList>
    </citation>
    <scope>NUCLEOTIDE SEQUENCE [LARGE SCALE GENOMIC DNA]</scope>
    <source>
        <strain evidence="5 6">DSM 5908</strain>
    </source>
</reference>
<dbReference type="EMBL" id="QHHU01000001">
    <property type="protein sequence ID" value="RSM50814.1"/>
    <property type="molecule type" value="Genomic_DNA"/>
</dbReference>
<dbReference type="Gene3D" id="3.30.565.10">
    <property type="entry name" value="Histidine kinase-like ATPase, C-terminal domain"/>
    <property type="match status" value="1"/>
</dbReference>
<dbReference type="OrthoDB" id="3680214at2"/>
<protein>
    <submittedName>
        <fullName evidence="5">ATP-binding protein</fullName>
    </submittedName>
</protein>
<evidence type="ECO:0000256" key="2">
    <source>
        <dbReference type="ARBA" id="ARBA00022777"/>
    </source>
</evidence>
<keyword evidence="1" id="KW-0808">Transferase</keyword>
<dbReference type="GO" id="GO:0005524">
    <property type="term" value="F:ATP binding"/>
    <property type="evidence" value="ECO:0007669"/>
    <property type="project" value="UniProtKB-KW"/>
</dbReference>
<keyword evidence="4" id="KW-0472">Membrane</keyword>
<accession>A0A428X647</accession>
<proteinExistence type="predicted"/>
<feature type="transmembrane region" description="Helical" evidence="4">
    <location>
        <begin position="60"/>
        <end position="80"/>
    </location>
</feature>
<keyword evidence="6" id="KW-1185">Reference proteome</keyword>
<dbReference type="SUPFAM" id="SSF55874">
    <property type="entry name" value="ATPase domain of HSP90 chaperone/DNA topoisomerase II/histidine kinase"/>
    <property type="match status" value="1"/>
</dbReference>